<proteinExistence type="predicted"/>
<gene>
    <name evidence="2" type="primary">mad28-2</name>
</gene>
<sequence length="365" mass="39352">MAEDKTNDTLKPGDTPKPSEPTIKPQPSFISSASSSGSKTCVGLDIGTSHLVMARGNDNKVDMSKELNAFFTVPESKVTNNTLKANDIPFLEFENNFYILGYAAQNFANMFHANLRRPVENGIISPNEKEGVQVMHALIDKVASKPDNFGQVLCYSIPGEPLEGKGSVVYHDKIMRQYLAGLGYKALSVNEAMAVVMAELEDEGYTGIGVSMGGGMCNVCLSYLSVPVITYSIQKGGDYINKMAGESVGEPATTMKMIKEEQLNLATPPKDRLHTALNIFYEDVITSLISSIQQVLSAADRLPRIPKPIPIVLSGGTVLPGGFEKKFTDILKKHALPIEISKVKLAKNPLESTAKGALAVALAEV</sequence>
<reference evidence="2" key="1">
    <citation type="submission" date="2016-11" db="EMBL/GenBank/DDBJ databases">
        <title>Region harboring genes involved in magnetosome formation of Candidatus Magnetananas rongchenensis.</title>
        <authorList>
            <person name="Wang M."/>
            <person name="Chen Y.-R."/>
            <person name="Zhang W."/>
            <person name="Pan H."/>
            <person name="Xiao T."/>
            <person name="Wu L.-F."/>
        </authorList>
    </citation>
    <scope>NUCLEOTIDE SEQUENCE</scope>
</reference>
<dbReference type="Gene3D" id="3.30.420.40">
    <property type="match status" value="1"/>
</dbReference>
<feature type="compositionally biased region" description="Low complexity" evidence="1">
    <location>
        <begin position="28"/>
        <end position="37"/>
    </location>
</feature>
<evidence type="ECO:0000256" key="1">
    <source>
        <dbReference type="SAM" id="MobiDB-lite"/>
    </source>
</evidence>
<dbReference type="SUPFAM" id="SSF53067">
    <property type="entry name" value="Actin-like ATPase domain"/>
    <property type="match status" value="1"/>
</dbReference>
<feature type="region of interest" description="Disordered" evidence="1">
    <location>
        <begin position="1"/>
        <end position="37"/>
    </location>
</feature>
<dbReference type="InterPro" id="IPR043129">
    <property type="entry name" value="ATPase_NBD"/>
</dbReference>
<dbReference type="AlphaFoldDB" id="A0A3S6IXU8"/>
<dbReference type="EMBL" id="KY084568">
    <property type="protein sequence ID" value="ASQ41167.1"/>
    <property type="molecule type" value="Genomic_DNA"/>
</dbReference>
<organism evidence="2">
    <name type="scientific">Candidatus Magnetananas rongchengensis</name>
    <dbReference type="NCBI Taxonomy" id="1463558"/>
    <lineage>
        <taxon>Bacteria</taxon>
        <taxon>Pseudomonadati</taxon>
        <taxon>Thermodesulfobacteriota</taxon>
        <taxon>Desulfobacteria</taxon>
        <taxon>Desulfobacterales</taxon>
        <taxon>Desulfobacteraceae</taxon>
        <taxon>Candidatus Magnetananas</taxon>
    </lineage>
</organism>
<name>A0A3S6IXU8_9BACT</name>
<accession>A0A3S6IXU8</accession>
<dbReference type="Pfam" id="PF25216">
    <property type="entry name" value="Volactin"/>
    <property type="match status" value="1"/>
</dbReference>
<dbReference type="InterPro" id="IPR057363">
    <property type="entry name" value="Volactin"/>
</dbReference>
<protein>
    <submittedName>
        <fullName evidence="2">Magnetosome protein Mad28-2</fullName>
    </submittedName>
</protein>
<evidence type="ECO:0000313" key="2">
    <source>
        <dbReference type="EMBL" id="ASQ41167.1"/>
    </source>
</evidence>